<reference evidence="13" key="1">
    <citation type="journal article" date="2021" name="Front. Plant Sci.">
        <title>Chromosome-Scale Genome Assembly for Chinese Sour Jujube and Insights Into Its Genome Evolution and Domestication Signature.</title>
        <authorList>
            <person name="Shen L.-Y."/>
            <person name="Luo H."/>
            <person name="Wang X.-L."/>
            <person name="Wang X.-M."/>
            <person name="Qiu X.-J."/>
            <person name="Liu H."/>
            <person name="Zhou S.-S."/>
            <person name="Jia K.-H."/>
            <person name="Nie S."/>
            <person name="Bao Y.-T."/>
            <person name="Zhang R.-G."/>
            <person name="Yun Q.-Z."/>
            <person name="Chai Y.-H."/>
            <person name="Lu J.-Y."/>
            <person name="Li Y."/>
            <person name="Zhao S.-W."/>
            <person name="Mao J.-F."/>
            <person name="Jia S.-G."/>
            <person name="Mao Y.-M."/>
        </authorList>
    </citation>
    <scope>NUCLEOTIDE SEQUENCE</scope>
    <source>
        <strain evidence="13">AT0</strain>
        <tissue evidence="13">Leaf</tissue>
    </source>
</reference>
<evidence type="ECO:0000256" key="1">
    <source>
        <dbReference type="ARBA" id="ARBA00004167"/>
    </source>
</evidence>
<dbReference type="Pfam" id="PF00067">
    <property type="entry name" value="p450"/>
    <property type="match status" value="1"/>
</dbReference>
<evidence type="ECO:0000256" key="9">
    <source>
        <dbReference type="ARBA" id="ARBA00023033"/>
    </source>
</evidence>
<evidence type="ECO:0000256" key="8">
    <source>
        <dbReference type="ARBA" id="ARBA00023004"/>
    </source>
</evidence>
<dbReference type="SUPFAM" id="SSF48264">
    <property type="entry name" value="Cytochrome P450"/>
    <property type="match status" value="1"/>
</dbReference>
<evidence type="ECO:0000313" key="14">
    <source>
        <dbReference type="Proteomes" id="UP000813462"/>
    </source>
</evidence>
<keyword evidence="5 11" id="KW-0479">Metal-binding</keyword>
<dbReference type="EMBL" id="JAEACU010000009">
    <property type="protein sequence ID" value="KAH7517593.1"/>
    <property type="molecule type" value="Genomic_DNA"/>
</dbReference>
<evidence type="ECO:0000256" key="7">
    <source>
        <dbReference type="ARBA" id="ARBA00023002"/>
    </source>
</evidence>
<comment type="similarity">
    <text evidence="2 12">Belongs to the cytochrome P450 family.</text>
</comment>
<evidence type="ECO:0008006" key="15">
    <source>
        <dbReference type="Google" id="ProtNLM"/>
    </source>
</evidence>
<evidence type="ECO:0000313" key="13">
    <source>
        <dbReference type="EMBL" id="KAH7517593.1"/>
    </source>
</evidence>
<evidence type="ECO:0000256" key="5">
    <source>
        <dbReference type="ARBA" id="ARBA00022723"/>
    </source>
</evidence>
<dbReference type="PANTHER" id="PTHR47947:SF1">
    <property type="entry name" value="CYTOCHROME P450 82E3"/>
    <property type="match status" value="1"/>
</dbReference>
<keyword evidence="3 11" id="KW-0349">Heme</keyword>
<dbReference type="GO" id="GO:0020037">
    <property type="term" value="F:heme binding"/>
    <property type="evidence" value="ECO:0007669"/>
    <property type="project" value="InterPro"/>
</dbReference>
<dbReference type="PROSITE" id="PS00086">
    <property type="entry name" value="CYTOCHROME_P450"/>
    <property type="match status" value="1"/>
</dbReference>
<dbReference type="SMR" id="A0A978URU3"/>
<organism evidence="13 14">
    <name type="scientific">Ziziphus jujuba var. spinosa</name>
    <dbReference type="NCBI Taxonomy" id="714518"/>
    <lineage>
        <taxon>Eukaryota</taxon>
        <taxon>Viridiplantae</taxon>
        <taxon>Streptophyta</taxon>
        <taxon>Embryophyta</taxon>
        <taxon>Tracheophyta</taxon>
        <taxon>Spermatophyta</taxon>
        <taxon>Magnoliopsida</taxon>
        <taxon>eudicotyledons</taxon>
        <taxon>Gunneridae</taxon>
        <taxon>Pentapetalae</taxon>
        <taxon>rosids</taxon>
        <taxon>fabids</taxon>
        <taxon>Rosales</taxon>
        <taxon>Rhamnaceae</taxon>
        <taxon>Paliureae</taxon>
        <taxon>Ziziphus</taxon>
    </lineage>
</organism>
<keyword evidence="6" id="KW-1133">Transmembrane helix</keyword>
<evidence type="ECO:0000256" key="3">
    <source>
        <dbReference type="ARBA" id="ARBA00022617"/>
    </source>
</evidence>
<proteinExistence type="inferred from homology"/>
<evidence type="ECO:0000256" key="10">
    <source>
        <dbReference type="ARBA" id="ARBA00023136"/>
    </source>
</evidence>
<gene>
    <name evidence="13" type="ORF">FEM48_Zijuj09G0081400</name>
</gene>
<keyword evidence="10" id="KW-0472">Membrane</keyword>
<evidence type="ECO:0000256" key="2">
    <source>
        <dbReference type="ARBA" id="ARBA00010617"/>
    </source>
</evidence>
<keyword evidence="4" id="KW-0812">Transmembrane</keyword>
<comment type="subcellular location">
    <subcellularLocation>
        <location evidence="1">Membrane</location>
        <topology evidence="1">Single-pass membrane protein</topology>
    </subcellularLocation>
</comment>
<dbReference type="AlphaFoldDB" id="A0A978URU3"/>
<evidence type="ECO:0000256" key="4">
    <source>
        <dbReference type="ARBA" id="ARBA00022692"/>
    </source>
</evidence>
<dbReference type="PRINTS" id="PR00463">
    <property type="entry name" value="EP450I"/>
</dbReference>
<sequence>METFSLLKAIAAICFAFILLRKICPISPHHHNKIKKKKELPEPEGAWPLVGHLHRLSRSQIPVCRALGAIADKHGPIFTIKLGRKRAIVVSCWEAVKDCFCTNDKAFLTRPTSAASRYMGYGNAIFGMSPYGPYWHHIRKIAHLELLSNRRLEMLKSVRASELETCIKDLYSVCSENIASTSAMVDMNLWFSTLALNMMSRMIAGKRYSSNDNDEESKRFVKTIKDFMYLGGVHLVSDVVPGIEWLDLQGHIRFMKHNGKELDYFMSSWLEEHLQNRERQGLLKEDRDLIDTMLSLFAHDDSIYGHKAETVIKATAANLVIGGADTTYLTLTWALSLLLNHVEALKAAQEELDIQVGKGRWVEESDIKNLVYLRAIVKETLRLYPSGPLVAPREAMEDCYVAGYQIPRGTRLLVNIWKLHRDPRVWIDPLEFKPERFISGDNARLDVRGHNFEYIPFSSGRRSCPGISSAMQIICLTLARVLQGFNLATPTNEPVDMSEGLGLTMPKATPLQVCLSLRLPNVLYQAP</sequence>
<feature type="binding site" description="axial binding residue" evidence="11">
    <location>
        <position position="464"/>
    </location>
    <ligand>
        <name>heme</name>
        <dbReference type="ChEBI" id="CHEBI:30413"/>
    </ligand>
    <ligandPart>
        <name>Fe</name>
        <dbReference type="ChEBI" id="CHEBI:18248"/>
    </ligandPart>
</feature>
<dbReference type="InterPro" id="IPR002401">
    <property type="entry name" value="Cyt_P450_E_grp-I"/>
</dbReference>
<keyword evidence="7 12" id="KW-0560">Oxidoreductase</keyword>
<dbReference type="InterPro" id="IPR017972">
    <property type="entry name" value="Cyt_P450_CS"/>
</dbReference>
<evidence type="ECO:0000256" key="12">
    <source>
        <dbReference type="RuleBase" id="RU000461"/>
    </source>
</evidence>
<dbReference type="FunFam" id="1.10.630.10:FF:000026">
    <property type="entry name" value="Cytochrome P450 82C4"/>
    <property type="match status" value="1"/>
</dbReference>
<dbReference type="GO" id="GO:0004497">
    <property type="term" value="F:monooxygenase activity"/>
    <property type="evidence" value="ECO:0007669"/>
    <property type="project" value="UniProtKB-KW"/>
</dbReference>
<dbReference type="PANTHER" id="PTHR47947">
    <property type="entry name" value="CYTOCHROME P450 82C3-RELATED"/>
    <property type="match status" value="1"/>
</dbReference>
<dbReference type="PRINTS" id="PR00385">
    <property type="entry name" value="P450"/>
</dbReference>
<keyword evidence="8 11" id="KW-0408">Iron</keyword>
<dbReference type="GO" id="GO:0005506">
    <property type="term" value="F:iron ion binding"/>
    <property type="evidence" value="ECO:0007669"/>
    <property type="project" value="InterPro"/>
</dbReference>
<dbReference type="InterPro" id="IPR001128">
    <property type="entry name" value="Cyt_P450"/>
</dbReference>
<comment type="caution">
    <text evidence="13">The sequence shown here is derived from an EMBL/GenBank/DDBJ whole genome shotgun (WGS) entry which is preliminary data.</text>
</comment>
<keyword evidence="9 12" id="KW-0503">Monooxygenase</keyword>
<accession>A0A978URU3</accession>
<dbReference type="Gene3D" id="1.10.630.10">
    <property type="entry name" value="Cytochrome P450"/>
    <property type="match status" value="1"/>
</dbReference>
<name>A0A978URU3_ZIZJJ</name>
<evidence type="ECO:0000256" key="11">
    <source>
        <dbReference type="PIRSR" id="PIRSR602401-1"/>
    </source>
</evidence>
<protein>
    <recommendedName>
        <fullName evidence="15">Cytochrome P450 82C4-like</fullName>
    </recommendedName>
</protein>
<dbReference type="CDD" id="cd20654">
    <property type="entry name" value="CYP82"/>
    <property type="match status" value="1"/>
</dbReference>
<comment type="cofactor">
    <cofactor evidence="11">
        <name>heme</name>
        <dbReference type="ChEBI" id="CHEBI:30413"/>
    </cofactor>
</comment>
<dbReference type="Proteomes" id="UP000813462">
    <property type="component" value="Unassembled WGS sequence"/>
</dbReference>
<dbReference type="OrthoDB" id="1193218at2759"/>
<dbReference type="GO" id="GO:0016020">
    <property type="term" value="C:membrane"/>
    <property type="evidence" value="ECO:0007669"/>
    <property type="project" value="UniProtKB-SubCell"/>
</dbReference>
<evidence type="ECO:0000256" key="6">
    <source>
        <dbReference type="ARBA" id="ARBA00022989"/>
    </source>
</evidence>
<dbReference type="InterPro" id="IPR050651">
    <property type="entry name" value="Plant_Cytochrome_P450_Monoox"/>
</dbReference>
<dbReference type="GO" id="GO:0016705">
    <property type="term" value="F:oxidoreductase activity, acting on paired donors, with incorporation or reduction of molecular oxygen"/>
    <property type="evidence" value="ECO:0007669"/>
    <property type="project" value="InterPro"/>
</dbReference>
<dbReference type="InterPro" id="IPR036396">
    <property type="entry name" value="Cyt_P450_sf"/>
</dbReference>